<feature type="region of interest" description="Disordered" evidence="1">
    <location>
        <begin position="223"/>
        <end position="244"/>
    </location>
</feature>
<feature type="compositionally biased region" description="Acidic residues" evidence="1">
    <location>
        <begin position="21"/>
        <end position="30"/>
    </location>
</feature>
<dbReference type="AlphaFoldDB" id="A0A1Q9DDF7"/>
<accession>A0A1Q9DDF7</accession>
<protein>
    <submittedName>
        <fullName evidence="2">Uncharacterized protein</fullName>
    </submittedName>
</protein>
<evidence type="ECO:0000313" key="2">
    <source>
        <dbReference type="EMBL" id="OLP93253.1"/>
    </source>
</evidence>
<name>A0A1Q9DDF7_SYMMI</name>
<dbReference type="SUPFAM" id="SSF47954">
    <property type="entry name" value="Cyclin-like"/>
    <property type="match status" value="1"/>
</dbReference>
<evidence type="ECO:0000256" key="1">
    <source>
        <dbReference type="SAM" id="MobiDB-lite"/>
    </source>
</evidence>
<sequence>MDSFSAGPIVYSTLEADELYESADDSEGEGPGEGTVREAEEVTEHPGHDSKMRIVNSRFRVWKQSEGKDCSIINEMFDRLHVHSHEVTFASSVRCLKTDFSIVGMRGVYEQRSCADPSPTWELSQRSGQLVQVPNLKATWLLDEETVLTCCHYAGEATESWVDEKRLAERFGSENLERMGGLSVLLEFIGLICADAGAGYAAQLPFGLPEAVVYLREEAASLNSAEDAPRPRRPPIAEASGGYGASKVVPKAPKPLPATSAVAFNTSKKTRHPVSWDIAVASVSARMSKTADAVVLAAQELQDAGPELHRVVLPLLQGGLMNGSFLDPMVLTKDFEDSLFRYGASNERLEQLLQEEKEVLESVSPEDVQVLAGLRPMVLQGMMVLCSYHHLDQDSWYTAVSVIDSYLAKVGELDISKLPLTSVAVVRLVKKFYGNVADQFGTTSAQWLDGARQLARAMQDQGHQMQSLEFTDIMLSQHEIDILQVLQWQIDAPLLQKWLSTYCQRFNILTDHKHETAVSRAKALAMYFARLLLFVEASSSRSPPREFALGLFCLGLVWSQLVPADCLRPEKVPSAYWVAGFQELSQRHRVQTMPPLFGASLYPLLQATTASSSCELKEATHRALVKVLVLGAQHPPFNAAS</sequence>
<dbReference type="Gene3D" id="1.10.472.10">
    <property type="entry name" value="Cyclin-like"/>
    <property type="match status" value="2"/>
</dbReference>
<dbReference type="InterPro" id="IPR036915">
    <property type="entry name" value="Cyclin-like_sf"/>
</dbReference>
<dbReference type="OrthoDB" id="414821at2759"/>
<comment type="caution">
    <text evidence="2">The sequence shown here is derived from an EMBL/GenBank/DDBJ whole genome shotgun (WGS) entry which is preliminary data.</text>
</comment>
<dbReference type="EMBL" id="LSRX01000589">
    <property type="protein sequence ID" value="OLP93253.1"/>
    <property type="molecule type" value="Genomic_DNA"/>
</dbReference>
<feature type="region of interest" description="Disordered" evidence="1">
    <location>
        <begin position="21"/>
        <end position="50"/>
    </location>
</feature>
<dbReference type="Proteomes" id="UP000186817">
    <property type="component" value="Unassembled WGS sequence"/>
</dbReference>
<gene>
    <name evidence="2" type="ORF">AK812_SmicGene24843</name>
</gene>
<proteinExistence type="predicted"/>
<evidence type="ECO:0000313" key="3">
    <source>
        <dbReference type="Proteomes" id="UP000186817"/>
    </source>
</evidence>
<reference evidence="2 3" key="1">
    <citation type="submission" date="2016-02" db="EMBL/GenBank/DDBJ databases">
        <title>Genome analysis of coral dinoflagellate symbionts highlights evolutionary adaptations to a symbiotic lifestyle.</title>
        <authorList>
            <person name="Aranda M."/>
            <person name="Li Y."/>
            <person name="Liew Y.J."/>
            <person name="Baumgarten S."/>
            <person name="Simakov O."/>
            <person name="Wilson M."/>
            <person name="Piel J."/>
            <person name="Ashoor H."/>
            <person name="Bougouffa S."/>
            <person name="Bajic V.B."/>
            <person name="Ryu T."/>
            <person name="Ravasi T."/>
            <person name="Bayer T."/>
            <person name="Micklem G."/>
            <person name="Kim H."/>
            <person name="Bhak J."/>
            <person name="Lajeunesse T.C."/>
            <person name="Voolstra C.R."/>
        </authorList>
    </citation>
    <scope>NUCLEOTIDE SEQUENCE [LARGE SCALE GENOMIC DNA]</scope>
    <source>
        <strain evidence="2 3">CCMP2467</strain>
    </source>
</reference>
<feature type="compositionally biased region" description="Basic and acidic residues" evidence="1">
    <location>
        <begin position="35"/>
        <end position="50"/>
    </location>
</feature>
<keyword evidence="3" id="KW-1185">Reference proteome</keyword>
<organism evidence="2 3">
    <name type="scientific">Symbiodinium microadriaticum</name>
    <name type="common">Dinoflagellate</name>
    <name type="synonym">Zooxanthella microadriatica</name>
    <dbReference type="NCBI Taxonomy" id="2951"/>
    <lineage>
        <taxon>Eukaryota</taxon>
        <taxon>Sar</taxon>
        <taxon>Alveolata</taxon>
        <taxon>Dinophyceae</taxon>
        <taxon>Suessiales</taxon>
        <taxon>Symbiodiniaceae</taxon>
        <taxon>Symbiodinium</taxon>
    </lineage>
</organism>